<feature type="region of interest" description="Disordered" evidence="5">
    <location>
        <begin position="168"/>
        <end position="195"/>
    </location>
</feature>
<dbReference type="GO" id="GO:0003924">
    <property type="term" value="F:GTPase activity"/>
    <property type="evidence" value="ECO:0007669"/>
    <property type="project" value="InterPro"/>
</dbReference>
<dbReference type="GeneID" id="17304625"/>
<dbReference type="GO" id="GO:0005829">
    <property type="term" value="C:cytosol"/>
    <property type="evidence" value="ECO:0007669"/>
    <property type="project" value="TreeGrafter"/>
</dbReference>
<feature type="chain" id="PRO_5008771431" evidence="6">
    <location>
        <begin position="23"/>
        <end position="195"/>
    </location>
</feature>
<evidence type="ECO:0000256" key="1">
    <source>
        <dbReference type="ARBA" id="ARBA00022490"/>
    </source>
</evidence>
<feature type="signal peptide" evidence="6">
    <location>
        <begin position="1"/>
        <end position="22"/>
    </location>
</feature>
<dbReference type="RefSeq" id="XP_005835160.1">
    <property type="nucleotide sequence ID" value="XM_005835103.1"/>
</dbReference>
<reference evidence="7 9" key="1">
    <citation type="journal article" date="2012" name="Nature">
        <title>Algal genomes reveal evolutionary mosaicism and the fate of nucleomorphs.</title>
        <authorList>
            <consortium name="DOE Joint Genome Institute"/>
            <person name="Curtis B.A."/>
            <person name="Tanifuji G."/>
            <person name="Burki F."/>
            <person name="Gruber A."/>
            <person name="Irimia M."/>
            <person name="Maruyama S."/>
            <person name="Arias M.C."/>
            <person name="Ball S.G."/>
            <person name="Gile G.H."/>
            <person name="Hirakawa Y."/>
            <person name="Hopkins J.F."/>
            <person name="Kuo A."/>
            <person name="Rensing S.A."/>
            <person name="Schmutz J."/>
            <person name="Symeonidi A."/>
            <person name="Elias M."/>
            <person name="Eveleigh R.J."/>
            <person name="Herman E.K."/>
            <person name="Klute M.J."/>
            <person name="Nakayama T."/>
            <person name="Obornik M."/>
            <person name="Reyes-Prieto A."/>
            <person name="Armbrust E.V."/>
            <person name="Aves S.J."/>
            <person name="Beiko R.G."/>
            <person name="Coutinho P."/>
            <person name="Dacks J.B."/>
            <person name="Durnford D.G."/>
            <person name="Fast N.M."/>
            <person name="Green B.R."/>
            <person name="Grisdale C.J."/>
            <person name="Hempel F."/>
            <person name="Henrissat B."/>
            <person name="Hoppner M.P."/>
            <person name="Ishida K."/>
            <person name="Kim E."/>
            <person name="Koreny L."/>
            <person name="Kroth P.G."/>
            <person name="Liu Y."/>
            <person name="Malik S.B."/>
            <person name="Maier U.G."/>
            <person name="McRose D."/>
            <person name="Mock T."/>
            <person name="Neilson J.A."/>
            <person name="Onodera N.T."/>
            <person name="Poole A.M."/>
            <person name="Pritham E.J."/>
            <person name="Richards T.A."/>
            <person name="Rocap G."/>
            <person name="Roy S.W."/>
            <person name="Sarai C."/>
            <person name="Schaack S."/>
            <person name="Shirato S."/>
            <person name="Slamovits C.H."/>
            <person name="Spencer D.F."/>
            <person name="Suzuki S."/>
            <person name="Worden A.Z."/>
            <person name="Zauner S."/>
            <person name="Barry K."/>
            <person name="Bell C."/>
            <person name="Bharti A.K."/>
            <person name="Crow J.A."/>
            <person name="Grimwood J."/>
            <person name="Kramer R."/>
            <person name="Lindquist E."/>
            <person name="Lucas S."/>
            <person name="Salamov A."/>
            <person name="McFadden G.I."/>
            <person name="Lane C.E."/>
            <person name="Keeling P.J."/>
            <person name="Gray M.W."/>
            <person name="Grigoriev I.V."/>
            <person name="Archibald J.M."/>
        </authorList>
    </citation>
    <scope>NUCLEOTIDE SEQUENCE</scope>
    <source>
        <strain evidence="7 9">CCMP2712</strain>
    </source>
</reference>
<dbReference type="EnsemblProtists" id="EKX48180">
    <property type="protein sequence ID" value="EKX48180"/>
    <property type="gene ID" value="GUITHDRAFT_106255"/>
</dbReference>
<evidence type="ECO:0000256" key="4">
    <source>
        <dbReference type="ARBA" id="ARBA00023134"/>
    </source>
</evidence>
<reference evidence="9" key="2">
    <citation type="submission" date="2012-11" db="EMBL/GenBank/DDBJ databases">
        <authorList>
            <person name="Kuo A."/>
            <person name="Curtis B.A."/>
            <person name="Tanifuji G."/>
            <person name="Burki F."/>
            <person name="Gruber A."/>
            <person name="Irimia M."/>
            <person name="Maruyama S."/>
            <person name="Arias M.C."/>
            <person name="Ball S.G."/>
            <person name="Gile G.H."/>
            <person name="Hirakawa Y."/>
            <person name="Hopkins J.F."/>
            <person name="Rensing S.A."/>
            <person name="Schmutz J."/>
            <person name="Symeonidi A."/>
            <person name="Elias M."/>
            <person name="Eveleigh R.J."/>
            <person name="Herman E.K."/>
            <person name="Klute M.J."/>
            <person name="Nakayama T."/>
            <person name="Obornik M."/>
            <person name="Reyes-Prieto A."/>
            <person name="Armbrust E.V."/>
            <person name="Aves S.J."/>
            <person name="Beiko R.G."/>
            <person name="Coutinho P."/>
            <person name="Dacks J.B."/>
            <person name="Durnford D.G."/>
            <person name="Fast N.M."/>
            <person name="Green B.R."/>
            <person name="Grisdale C."/>
            <person name="Hempe F."/>
            <person name="Henrissat B."/>
            <person name="Hoppner M.P."/>
            <person name="Ishida K.-I."/>
            <person name="Kim E."/>
            <person name="Koreny L."/>
            <person name="Kroth P.G."/>
            <person name="Liu Y."/>
            <person name="Malik S.-B."/>
            <person name="Maier U.G."/>
            <person name="McRose D."/>
            <person name="Mock T."/>
            <person name="Neilson J.A."/>
            <person name="Onodera N.T."/>
            <person name="Poole A.M."/>
            <person name="Pritham E.J."/>
            <person name="Richards T.A."/>
            <person name="Rocap G."/>
            <person name="Roy S.W."/>
            <person name="Sarai C."/>
            <person name="Schaack S."/>
            <person name="Shirato S."/>
            <person name="Slamovits C.H."/>
            <person name="Spencer D.F."/>
            <person name="Suzuki S."/>
            <person name="Worden A.Z."/>
            <person name="Zauner S."/>
            <person name="Barry K."/>
            <person name="Bell C."/>
            <person name="Bharti A.K."/>
            <person name="Crow J.A."/>
            <person name="Grimwood J."/>
            <person name="Kramer R."/>
            <person name="Lindquist E."/>
            <person name="Lucas S."/>
            <person name="Salamov A."/>
            <person name="McFadden G.I."/>
            <person name="Lane C.E."/>
            <person name="Keeling P.J."/>
            <person name="Gray M.W."/>
            <person name="Grigoriev I.V."/>
            <person name="Archibald J.M."/>
        </authorList>
    </citation>
    <scope>NUCLEOTIDE SEQUENCE</scope>
    <source>
        <strain evidence="9">CCMP2712</strain>
    </source>
</reference>
<gene>
    <name evidence="7" type="ORF">GUITHDRAFT_106255</name>
</gene>
<evidence type="ECO:0000313" key="8">
    <source>
        <dbReference type="EnsemblProtists" id="EKX48180"/>
    </source>
</evidence>
<dbReference type="PaxDb" id="55529-EKX48180"/>
<dbReference type="Proteomes" id="UP000011087">
    <property type="component" value="Unassembled WGS sequence"/>
</dbReference>
<evidence type="ECO:0000256" key="5">
    <source>
        <dbReference type="SAM" id="MobiDB-lite"/>
    </source>
</evidence>
<keyword evidence="4" id="KW-0342">GTP-binding</keyword>
<dbReference type="KEGG" id="gtt:GUITHDRAFT_106255"/>
<sequence>MPARSSLFLLLIFFSSLSDVRSGGLNHFRRNGQVPRKSFAHSSIVSSLTRSKIRAARQAQEDKGWDDGIYNERKSVVDDEVIDGNRKPPLPPELTELPIPTRPDWRAITSKAMLDRAEHDEFMKWRKHLAALEDVYDVILTPFEKNPNYWRQVRRGRDDLDGEGTGRRGVVDMWVGGGGTGREGKTGGELGDRWW</sequence>
<feature type="compositionally biased region" description="Basic and acidic residues" evidence="5">
    <location>
        <begin position="182"/>
        <end position="195"/>
    </location>
</feature>
<dbReference type="InterPro" id="IPR043358">
    <property type="entry name" value="GNL1-like"/>
</dbReference>
<keyword evidence="9" id="KW-1185">Reference proteome</keyword>
<keyword evidence="6" id="KW-0732">Signal</keyword>
<evidence type="ECO:0000313" key="7">
    <source>
        <dbReference type="EMBL" id="EKX48180.1"/>
    </source>
</evidence>
<name>L1JJB3_GUITC</name>
<organism evidence="7">
    <name type="scientific">Guillardia theta (strain CCMP2712)</name>
    <name type="common">Cryptophyte</name>
    <dbReference type="NCBI Taxonomy" id="905079"/>
    <lineage>
        <taxon>Eukaryota</taxon>
        <taxon>Cryptophyceae</taxon>
        <taxon>Pyrenomonadales</taxon>
        <taxon>Geminigeraceae</taxon>
        <taxon>Guillardia</taxon>
    </lineage>
</organism>
<dbReference type="EMBL" id="JH992987">
    <property type="protein sequence ID" value="EKX48180.1"/>
    <property type="molecule type" value="Genomic_DNA"/>
</dbReference>
<protein>
    <submittedName>
        <fullName evidence="7 8">Uncharacterized protein</fullName>
    </submittedName>
</protein>
<evidence type="ECO:0000256" key="2">
    <source>
        <dbReference type="ARBA" id="ARBA00022741"/>
    </source>
</evidence>
<evidence type="ECO:0000313" key="9">
    <source>
        <dbReference type="Proteomes" id="UP000011087"/>
    </source>
</evidence>
<dbReference type="PANTHER" id="PTHR45709">
    <property type="entry name" value="LARGE SUBUNIT GTPASE 1 HOMOLOG-RELATED"/>
    <property type="match status" value="1"/>
</dbReference>
<dbReference type="AlphaFoldDB" id="L1JJB3"/>
<dbReference type="GO" id="GO:0005525">
    <property type="term" value="F:GTP binding"/>
    <property type="evidence" value="ECO:0007669"/>
    <property type="project" value="UniProtKB-KW"/>
</dbReference>
<dbReference type="HOGENOM" id="CLU_1398726_0_0_1"/>
<dbReference type="OrthoDB" id="2365484at2759"/>
<dbReference type="eggNOG" id="KOG1424">
    <property type="taxonomic scope" value="Eukaryota"/>
</dbReference>
<proteinExistence type="predicted"/>
<keyword evidence="2" id="KW-0547">Nucleotide-binding</keyword>
<evidence type="ECO:0000256" key="6">
    <source>
        <dbReference type="SAM" id="SignalP"/>
    </source>
</evidence>
<reference evidence="8" key="3">
    <citation type="submission" date="2016-03" db="UniProtKB">
        <authorList>
            <consortium name="EnsemblProtists"/>
        </authorList>
    </citation>
    <scope>IDENTIFICATION</scope>
</reference>
<dbReference type="STRING" id="905079.L1JJB3"/>
<accession>L1JJB3</accession>
<evidence type="ECO:0000256" key="3">
    <source>
        <dbReference type="ARBA" id="ARBA00022801"/>
    </source>
</evidence>
<keyword evidence="3" id="KW-0378">Hydrolase</keyword>
<keyword evidence="1" id="KW-0963">Cytoplasm</keyword>
<dbReference type="PANTHER" id="PTHR45709:SF2">
    <property type="entry name" value="LARGE SUBUNIT GTPASE 1 HOMOLOG"/>
    <property type="match status" value="1"/>
</dbReference>